<dbReference type="InterPro" id="IPR000843">
    <property type="entry name" value="HTH_LacI"/>
</dbReference>
<dbReference type="Proteomes" id="UP000564644">
    <property type="component" value="Unassembled WGS sequence"/>
</dbReference>
<feature type="domain" description="HTH lacI-type" evidence="5">
    <location>
        <begin position="2"/>
        <end position="56"/>
    </location>
</feature>
<name>A0A7X0VY58_9BACL</name>
<dbReference type="AlphaFoldDB" id="A0A7X0VY58"/>
<evidence type="ECO:0000313" key="7">
    <source>
        <dbReference type="Proteomes" id="UP000564644"/>
    </source>
</evidence>
<evidence type="ECO:0000256" key="1">
    <source>
        <dbReference type="ARBA" id="ARBA00022491"/>
    </source>
</evidence>
<dbReference type="RefSeq" id="WP_185132680.1">
    <property type="nucleotide sequence ID" value="NZ_JACJVO010000040.1"/>
</dbReference>
<keyword evidence="7" id="KW-1185">Reference proteome</keyword>
<proteinExistence type="predicted"/>
<dbReference type="SUPFAM" id="SSF47413">
    <property type="entry name" value="lambda repressor-like DNA-binding domains"/>
    <property type="match status" value="1"/>
</dbReference>
<dbReference type="Gene3D" id="1.10.260.40">
    <property type="entry name" value="lambda repressor-like DNA-binding domains"/>
    <property type="match status" value="1"/>
</dbReference>
<dbReference type="EMBL" id="JACJVO010000040">
    <property type="protein sequence ID" value="MBB6735024.1"/>
    <property type="molecule type" value="Genomic_DNA"/>
</dbReference>
<reference evidence="6 7" key="1">
    <citation type="submission" date="2020-08" db="EMBL/GenBank/DDBJ databases">
        <title>Cohnella phylogeny.</title>
        <authorList>
            <person name="Dunlap C."/>
        </authorList>
    </citation>
    <scope>NUCLEOTIDE SEQUENCE [LARGE SCALE GENOMIC DNA]</scope>
    <source>
        <strain evidence="6 7">CBP 2801</strain>
    </source>
</reference>
<sequence length="347" mass="37642">MATRKEVADLAGVSEATVSRVLNGVGPIKETTRQRVLEAAKKLDYQLNAVAASFARGRSGNIGVVLPHVPKVRLFSTYYFSEILSGIGEAARAGGQGLLLLYREPGAAYDYASLFHTQRVDACVLLGTSSLPQERQGIERLAKLDLPFCVVDQRFGETGFPAVCADHEEGTLQAARHLLGLGHRRIGFLNGSPHYSNSLDRAEGYRRALAEAGVPLNRKLLYEGNYSRKSGFEAASGIYRDLDSLDAVLCANDRMAIGLAQGLRERGCKLPRDLPIVGYDDSDAAALFDPPLTTVQVPFYEMGRIAAERLLRRLSGDTGEDLQGEGSSLVMLPTQLIVRKSSQSGEE</sequence>
<dbReference type="GO" id="GO:0003700">
    <property type="term" value="F:DNA-binding transcription factor activity"/>
    <property type="evidence" value="ECO:0007669"/>
    <property type="project" value="TreeGrafter"/>
</dbReference>
<dbReference type="PANTHER" id="PTHR30146:SF148">
    <property type="entry name" value="HTH-TYPE TRANSCRIPTIONAL REPRESSOR PURR-RELATED"/>
    <property type="match status" value="1"/>
</dbReference>
<dbReference type="SMART" id="SM00354">
    <property type="entry name" value="HTH_LACI"/>
    <property type="match status" value="1"/>
</dbReference>
<keyword evidence="4" id="KW-0804">Transcription</keyword>
<evidence type="ECO:0000259" key="5">
    <source>
        <dbReference type="PROSITE" id="PS50932"/>
    </source>
</evidence>
<dbReference type="PROSITE" id="PS50932">
    <property type="entry name" value="HTH_LACI_2"/>
    <property type="match status" value="1"/>
</dbReference>
<keyword evidence="3 6" id="KW-0238">DNA-binding</keyword>
<evidence type="ECO:0000256" key="2">
    <source>
        <dbReference type="ARBA" id="ARBA00023015"/>
    </source>
</evidence>
<dbReference type="Pfam" id="PF13377">
    <property type="entry name" value="Peripla_BP_3"/>
    <property type="match status" value="1"/>
</dbReference>
<dbReference type="SUPFAM" id="SSF53822">
    <property type="entry name" value="Periplasmic binding protein-like I"/>
    <property type="match status" value="1"/>
</dbReference>
<dbReference type="InterPro" id="IPR028082">
    <property type="entry name" value="Peripla_BP_I"/>
</dbReference>
<dbReference type="InterPro" id="IPR046335">
    <property type="entry name" value="LacI/GalR-like_sensor"/>
</dbReference>
<accession>A0A7X0VY58</accession>
<dbReference type="PANTHER" id="PTHR30146">
    <property type="entry name" value="LACI-RELATED TRANSCRIPTIONAL REPRESSOR"/>
    <property type="match status" value="1"/>
</dbReference>
<dbReference type="Pfam" id="PF00356">
    <property type="entry name" value="LacI"/>
    <property type="match status" value="1"/>
</dbReference>
<protein>
    <submittedName>
        <fullName evidence="6">LacI family DNA-binding transcriptional regulator</fullName>
    </submittedName>
</protein>
<evidence type="ECO:0000256" key="4">
    <source>
        <dbReference type="ARBA" id="ARBA00023163"/>
    </source>
</evidence>
<dbReference type="CDD" id="cd01392">
    <property type="entry name" value="HTH_LacI"/>
    <property type="match status" value="1"/>
</dbReference>
<keyword evidence="2" id="KW-0805">Transcription regulation</keyword>
<dbReference type="GO" id="GO:0000976">
    <property type="term" value="F:transcription cis-regulatory region binding"/>
    <property type="evidence" value="ECO:0007669"/>
    <property type="project" value="TreeGrafter"/>
</dbReference>
<evidence type="ECO:0000256" key="3">
    <source>
        <dbReference type="ARBA" id="ARBA00023125"/>
    </source>
</evidence>
<dbReference type="InterPro" id="IPR010982">
    <property type="entry name" value="Lambda_DNA-bd_dom_sf"/>
</dbReference>
<comment type="caution">
    <text evidence="6">The sequence shown here is derived from an EMBL/GenBank/DDBJ whole genome shotgun (WGS) entry which is preliminary data.</text>
</comment>
<gene>
    <name evidence="6" type="ORF">H7C18_29335</name>
</gene>
<evidence type="ECO:0000313" key="6">
    <source>
        <dbReference type="EMBL" id="MBB6735024.1"/>
    </source>
</evidence>
<organism evidence="6 7">
    <name type="scientific">Cohnella zeiphila</name>
    <dbReference type="NCBI Taxonomy" id="2761120"/>
    <lineage>
        <taxon>Bacteria</taxon>
        <taxon>Bacillati</taxon>
        <taxon>Bacillota</taxon>
        <taxon>Bacilli</taxon>
        <taxon>Bacillales</taxon>
        <taxon>Paenibacillaceae</taxon>
        <taxon>Cohnella</taxon>
    </lineage>
</organism>
<keyword evidence="1" id="KW-0678">Repressor</keyword>
<dbReference type="CDD" id="cd06267">
    <property type="entry name" value="PBP1_LacI_sugar_binding-like"/>
    <property type="match status" value="1"/>
</dbReference>
<dbReference type="Gene3D" id="3.40.50.2300">
    <property type="match status" value="2"/>
</dbReference>